<keyword evidence="8" id="KW-0963">Cytoplasm</keyword>
<feature type="site" description="Could be important to modulate the pK values of the two catalytic cysteine residues" evidence="8">
    <location>
        <position position="208"/>
    </location>
</feature>
<keyword evidence="6 8" id="KW-0413">Isomerase</keyword>
<comment type="caution">
    <text evidence="10">The sequence shown here is derived from an EMBL/GenBank/DDBJ whole genome shotgun (WGS) entry which is preliminary data.</text>
</comment>
<comment type="function">
    <text evidence="8">Catalyzes the stereoinversion of LL-2,6-diaminopimelate (L,L-DAP) to meso-diaminopimelate (meso-DAP), a precursor of L-lysine and an essential component of the bacterial peptidoglycan.</text>
</comment>
<feature type="binding site" evidence="8">
    <location>
        <position position="190"/>
    </location>
    <ligand>
        <name>substrate</name>
    </ligand>
</feature>
<proteinExistence type="inferred from homology"/>
<accession>A0A9W6GPR0</accession>
<feature type="active site" evidence="9">
    <location>
        <position position="70"/>
    </location>
</feature>
<feature type="binding site" evidence="8">
    <location>
        <begin position="218"/>
        <end position="219"/>
    </location>
    <ligand>
        <name>substrate</name>
    </ligand>
</feature>
<dbReference type="Proteomes" id="UP001144471">
    <property type="component" value="Unassembled WGS sequence"/>
</dbReference>
<dbReference type="GO" id="GO:0008837">
    <property type="term" value="F:diaminopimelate epimerase activity"/>
    <property type="evidence" value="ECO:0007669"/>
    <property type="project" value="UniProtKB-UniRule"/>
</dbReference>
<evidence type="ECO:0000256" key="2">
    <source>
        <dbReference type="ARBA" id="ARBA00010219"/>
    </source>
</evidence>
<evidence type="ECO:0000313" key="10">
    <source>
        <dbReference type="EMBL" id="GLI58180.1"/>
    </source>
</evidence>
<dbReference type="RefSeq" id="WP_281837857.1">
    <property type="nucleotide sequence ID" value="NZ_BSDY01000038.1"/>
</dbReference>
<dbReference type="AlphaFoldDB" id="A0A9W6GPR0"/>
<evidence type="ECO:0000256" key="1">
    <source>
        <dbReference type="ARBA" id="ARBA00005196"/>
    </source>
</evidence>
<keyword evidence="11" id="KW-1185">Reference proteome</keyword>
<gene>
    <name evidence="8 10" type="primary">dapF</name>
    <name evidence="10" type="ORF">PM10SUCC1_36940</name>
</gene>
<comment type="pathway">
    <text evidence="1 8">Amino-acid biosynthesis; L-lysine biosynthesis via DAP pathway; DL-2,6-diaminopimelate from LL-2,6-diaminopimelate: step 1/1.</text>
</comment>
<feature type="site" description="Could be important to modulate the pK values of the two catalytic cysteine residues" evidence="8">
    <location>
        <position position="159"/>
    </location>
</feature>
<protein>
    <recommendedName>
        <fullName evidence="3 8">Diaminopimelate epimerase</fullName>
        <shortName evidence="8">DAP epimerase</shortName>
        <ecNumber evidence="3 8">5.1.1.7</ecNumber>
    </recommendedName>
    <alternativeName>
        <fullName evidence="8">PLP-independent amino acid racemase</fullName>
    </alternativeName>
</protein>
<keyword evidence="5 8" id="KW-0457">Lysine biosynthesis</keyword>
<dbReference type="InterPro" id="IPR001653">
    <property type="entry name" value="DAP_epimerase_DapF"/>
</dbReference>
<dbReference type="Gene3D" id="3.10.310.10">
    <property type="entry name" value="Diaminopimelate Epimerase, Chain A, domain 1"/>
    <property type="match status" value="2"/>
</dbReference>
<feature type="active site" description="Proton donor" evidence="8">
    <location>
        <position position="70"/>
    </location>
</feature>
<dbReference type="EMBL" id="BSDY01000038">
    <property type="protein sequence ID" value="GLI58180.1"/>
    <property type="molecule type" value="Genomic_DNA"/>
</dbReference>
<evidence type="ECO:0000256" key="9">
    <source>
        <dbReference type="PROSITE-ProRule" id="PRU10125"/>
    </source>
</evidence>
<comment type="subunit">
    <text evidence="8">Homodimer.</text>
</comment>
<dbReference type="InterPro" id="IPR018510">
    <property type="entry name" value="DAP_epimerase_AS"/>
</dbReference>
<feature type="binding site" evidence="8">
    <location>
        <begin position="71"/>
        <end position="72"/>
    </location>
    <ligand>
        <name>substrate</name>
    </ligand>
</feature>
<name>A0A9W6GPR0_9FUSO</name>
<feature type="binding site" evidence="8">
    <location>
        <begin position="208"/>
        <end position="209"/>
    </location>
    <ligand>
        <name>substrate</name>
    </ligand>
</feature>
<evidence type="ECO:0000313" key="11">
    <source>
        <dbReference type="Proteomes" id="UP001144471"/>
    </source>
</evidence>
<organism evidence="10 11">
    <name type="scientific">Propionigenium maris DSM 9537</name>
    <dbReference type="NCBI Taxonomy" id="1123000"/>
    <lineage>
        <taxon>Bacteria</taxon>
        <taxon>Fusobacteriati</taxon>
        <taxon>Fusobacteriota</taxon>
        <taxon>Fusobacteriia</taxon>
        <taxon>Fusobacteriales</taxon>
        <taxon>Fusobacteriaceae</taxon>
        <taxon>Propionigenium</taxon>
    </lineage>
</organism>
<evidence type="ECO:0000256" key="7">
    <source>
        <dbReference type="ARBA" id="ARBA00051712"/>
    </source>
</evidence>
<comment type="catalytic activity">
    <reaction evidence="7 8">
        <text>(2S,6S)-2,6-diaminopimelate = meso-2,6-diaminopimelate</text>
        <dbReference type="Rhea" id="RHEA:15393"/>
        <dbReference type="ChEBI" id="CHEBI:57609"/>
        <dbReference type="ChEBI" id="CHEBI:57791"/>
        <dbReference type="EC" id="5.1.1.7"/>
    </reaction>
</comment>
<feature type="active site" description="Proton acceptor" evidence="8">
    <location>
        <position position="217"/>
    </location>
</feature>
<dbReference type="Pfam" id="PF01678">
    <property type="entry name" value="DAP_epimerase"/>
    <property type="match status" value="2"/>
</dbReference>
<dbReference type="PANTHER" id="PTHR31689">
    <property type="entry name" value="DIAMINOPIMELATE EPIMERASE, CHLOROPLASTIC"/>
    <property type="match status" value="1"/>
</dbReference>
<dbReference type="NCBIfam" id="TIGR00652">
    <property type="entry name" value="DapF"/>
    <property type="match status" value="1"/>
</dbReference>
<dbReference type="PANTHER" id="PTHR31689:SF0">
    <property type="entry name" value="DIAMINOPIMELATE EPIMERASE"/>
    <property type="match status" value="1"/>
</dbReference>
<evidence type="ECO:0000256" key="8">
    <source>
        <dbReference type="HAMAP-Rule" id="MF_00197"/>
    </source>
</evidence>
<dbReference type="GO" id="GO:0009089">
    <property type="term" value="P:lysine biosynthetic process via diaminopimelate"/>
    <property type="evidence" value="ECO:0007669"/>
    <property type="project" value="UniProtKB-UniRule"/>
</dbReference>
<comment type="subcellular location">
    <subcellularLocation>
        <location evidence="8">Cytoplasm</location>
    </subcellularLocation>
</comment>
<feature type="binding site" evidence="8">
    <location>
        <position position="11"/>
    </location>
    <ligand>
        <name>substrate</name>
    </ligand>
</feature>
<keyword evidence="4 8" id="KW-0028">Amino-acid biosynthesis</keyword>
<dbReference type="EC" id="5.1.1.7" evidence="3 8"/>
<evidence type="ECO:0000256" key="6">
    <source>
        <dbReference type="ARBA" id="ARBA00023235"/>
    </source>
</evidence>
<comment type="similarity">
    <text evidence="2 8">Belongs to the diaminopimelate epimerase family.</text>
</comment>
<feature type="binding site" evidence="8">
    <location>
        <position position="61"/>
    </location>
    <ligand>
        <name>substrate</name>
    </ligand>
</feature>
<dbReference type="GO" id="GO:0005829">
    <property type="term" value="C:cytosol"/>
    <property type="evidence" value="ECO:0007669"/>
    <property type="project" value="TreeGrafter"/>
</dbReference>
<comment type="caution">
    <text evidence="8">Lacks conserved residue(s) required for the propagation of feature annotation.</text>
</comment>
<evidence type="ECO:0000256" key="4">
    <source>
        <dbReference type="ARBA" id="ARBA00022605"/>
    </source>
</evidence>
<reference evidence="10" key="1">
    <citation type="submission" date="2022-12" db="EMBL/GenBank/DDBJ databases">
        <title>Reference genome sequencing for broad-spectrum identification of bacterial and archaeal isolates by mass spectrometry.</title>
        <authorList>
            <person name="Sekiguchi Y."/>
            <person name="Tourlousse D.M."/>
        </authorList>
    </citation>
    <scope>NUCLEOTIDE SEQUENCE</scope>
    <source>
        <strain evidence="10">10succ1</strain>
    </source>
</reference>
<evidence type="ECO:0000256" key="5">
    <source>
        <dbReference type="ARBA" id="ARBA00023154"/>
    </source>
</evidence>
<dbReference type="HAMAP" id="MF_00197">
    <property type="entry name" value="DAP_epimerase"/>
    <property type="match status" value="1"/>
</dbReference>
<sequence length="271" mass="29747">MRFEKYHGLGNDFIIFNMKDLEGRGLVELAKRVCHRNFGIGADGMIVYEKDDRGIVMNFYNADGTTAPMCGNGIRCFTHYMKNNGHFTGDRVKVQTGAGELEVVASEEVEFMVRVNMGKPSFGGRSIPINLDTEEYIEEELEVEGVKIKVSSLFMGTTHTVIFVENLEEVDIASLGPKIEKHPMFPVGTNVNFCEVKSREEMHVTTWERGAGMTLACGTGACGAAVIGRKLGKIGEATKVVVPGGEMYIEAGEEVFMKGPSVKIAEGEFLL</sequence>
<evidence type="ECO:0000256" key="3">
    <source>
        <dbReference type="ARBA" id="ARBA00013080"/>
    </source>
</evidence>
<dbReference type="PROSITE" id="PS01326">
    <property type="entry name" value="DAP_EPIMERASE"/>
    <property type="match status" value="1"/>
</dbReference>
<dbReference type="SUPFAM" id="SSF54506">
    <property type="entry name" value="Diaminopimelate epimerase-like"/>
    <property type="match status" value="2"/>
</dbReference>